<dbReference type="PANTHER" id="PTHR11769">
    <property type="entry name" value="HYALURONIDASE"/>
    <property type="match status" value="1"/>
</dbReference>
<keyword evidence="2 4" id="KW-1015">Disulfide bond</keyword>
<organism evidence="7">
    <name type="scientific">Superstitionia donensis</name>
    <dbReference type="NCBI Taxonomy" id="311983"/>
    <lineage>
        <taxon>Eukaryota</taxon>
        <taxon>Metazoa</taxon>
        <taxon>Ecdysozoa</taxon>
        <taxon>Arthropoda</taxon>
        <taxon>Chelicerata</taxon>
        <taxon>Arachnida</taxon>
        <taxon>Scorpiones</taxon>
        <taxon>Iurida</taxon>
        <taxon>Chactoidea</taxon>
        <taxon>Superstitionidae</taxon>
        <taxon>Superstitionia</taxon>
    </lineage>
</organism>
<feature type="signal peptide" evidence="6">
    <location>
        <begin position="1"/>
        <end position="16"/>
    </location>
</feature>
<dbReference type="GO" id="GO:0005975">
    <property type="term" value="P:carbohydrate metabolic process"/>
    <property type="evidence" value="ECO:0007669"/>
    <property type="project" value="UniProtKB-UniRule"/>
</dbReference>
<evidence type="ECO:0000256" key="4">
    <source>
        <dbReference type="PIRSR" id="PIRSR038193-3"/>
    </source>
</evidence>
<dbReference type="InterPro" id="IPR017853">
    <property type="entry name" value="GH"/>
</dbReference>
<dbReference type="AlphaFoldDB" id="A0A1V1WBX2"/>
<dbReference type="InterPro" id="IPR013785">
    <property type="entry name" value="Aldolase_TIM"/>
</dbReference>
<dbReference type="Pfam" id="PF01630">
    <property type="entry name" value="Glyco_hydro_56"/>
    <property type="match status" value="1"/>
</dbReference>
<feature type="disulfide bond" evidence="4">
    <location>
        <begin position="193"/>
        <end position="207"/>
    </location>
</feature>
<dbReference type="PRINTS" id="PR00846">
    <property type="entry name" value="GLHYDRLASE56"/>
</dbReference>
<dbReference type="SUPFAM" id="SSF51445">
    <property type="entry name" value="(Trans)glycosidases"/>
    <property type="match status" value="1"/>
</dbReference>
<comment type="catalytic activity">
    <reaction evidence="5">
        <text>Random hydrolysis of (1-&gt;4)-linkages between N-acetyl-beta-D-glucosamine and D-glucuronate residues in hyaluronate.</text>
        <dbReference type="EC" id="3.2.1.35"/>
    </reaction>
</comment>
<dbReference type="EMBL" id="GFCD01000095">
    <property type="protein sequence ID" value="JAV45690.1"/>
    <property type="molecule type" value="Transcribed_RNA"/>
</dbReference>
<keyword evidence="5" id="KW-0326">Glycosidase</keyword>
<feature type="disulfide bond" evidence="4">
    <location>
        <begin position="30"/>
        <end position="315"/>
    </location>
</feature>
<evidence type="ECO:0000256" key="5">
    <source>
        <dbReference type="RuleBase" id="RU610713"/>
    </source>
</evidence>
<feature type="chain" id="PRO_5012550249" description="Hyaluronidase" evidence="6">
    <location>
        <begin position="17"/>
        <end position="398"/>
    </location>
</feature>
<dbReference type="InterPro" id="IPR018155">
    <property type="entry name" value="Hyaluronidase"/>
</dbReference>
<evidence type="ECO:0000256" key="3">
    <source>
        <dbReference type="PIRNR" id="PIRNR038193"/>
    </source>
</evidence>
<evidence type="ECO:0000313" key="7">
    <source>
        <dbReference type="EMBL" id="JAV45690.1"/>
    </source>
</evidence>
<comment type="similarity">
    <text evidence="1 3 5">Belongs to the glycosyl hydrolase 56 family.</text>
</comment>
<reference evidence="7" key="1">
    <citation type="journal article" date="2016" name="Toxins">
        <title>Venom Gland Transcriptomic and Proteomic Analyses of the Enigmatic Scorpion Superstitionia donensis (Scorpiones: Superstitioniidae), with Insights on the Evolution of Its Venom Components.</title>
        <authorList>
            <person name="Santibanez-Lopez C.E."/>
            <person name="Cid-Uribe J.I."/>
            <person name="Batista C.V."/>
            <person name="Ortiz E."/>
            <person name="Possani L.D."/>
        </authorList>
    </citation>
    <scope>NUCLEOTIDE SEQUENCE</scope>
    <source>
        <strain evidence="7">Pooled</strain>
        <tissue evidence="7">Venom gland</tissue>
    </source>
</reference>
<keyword evidence="6" id="KW-0732">Signal</keyword>
<evidence type="ECO:0000256" key="1">
    <source>
        <dbReference type="ARBA" id="ARBA00008871"/>
    </source>
</evidence>
<accession>A0A1V1WBX2</accession>
<proteinExistence type="inferred from homology"/>
<evidence type="ECO:0000256" key="2">
    <source>
        <dbReference type="ARBA" id="ARBA00023157"/>
    </source>
</evidence>
<dbReference type="GO" id="GO:0004415">
    <property type="term" value="F:hyalurononglucosaminidase activity"/>
    <property type="evidence" value="ECO:0007669"/>
    <property type="project" value="UniProtKB-UniRule"/>
</dbReference>
<feature type="disulfide bond" evidence="4">
    <location>
        <begin position="340"/>
        <end position="351"/>
    </location>
</feature>
<evidence type="ECO:0000256" key="6">
    <source>
        <dbReference type="SAM" id="SignalP"/>
    </source>
</evidence>
<dbReference type="GO" id="GO:0030214">
    <property type="term" value="P:hyaluronan catabolic process"/>
    <property type="evidence" value="ECO:0007669"/>
    <property type="project" value="TreeGrafter"/>
</dbReference>
<name>A0A1V1WBX2_9SCOR</name>
<dbReference type="Gene3D" id="3.20.20.70">
    <property type="entry name" value="Aldolase class I"/>
    <property type="match status" value="1"/>
</dbReference>
<protein>
    <recommendedName>
        <fullName evidence="5">Hyaluronidase</fullName>
        <ecNumber evidence="5">3.2.1.35</ecNumber>
    </recommendedName>
</protein>
<dbReference type="PIRSF" id="PIRSF038193">
    <property type="entry name" value="Hyaluronidase"/>
    <property type="match status" value="1"/>
</dbReference>
<dbReference type="PANTHER" id="PTHR11769:SF35">
    <property type="entry name" value="HYALURONIDASE"/>
    <property type="match status" value="1"/>
</dbReference>
<sequence length="398" mass="47223">MLLILIISMFSLSALGVDFNVYWHVPSSPCSERFNINVTHKLLKCNVLVNSGEKFRGDKIVWFYEYTFGRFPYMDDVNSYMDGGIPQLGNLTSHLEWAERHVEEIIPNPNFDGIAVIDWREWRPIYDYNWEVYQNVTKELVRKNNPSIREEEIESTARIQWEEAAKKWLLETLKLVKRMRPKAKWCYYSFPDCYNHQRGDVPHDFTCRKEIQRHNDRLSWLWKESTALCPSIKLGSREEKYDDSERQWYLYGRLSEARRVASPNTLIYPFVSSFRNPNWESLDSFLDMIGAPASMGFDGAVISGSSKYIRDKNDCEELDWYVTAVICPAVTKVYTQFHKCSRTVCTNDGRCTWPYEIFNSMDYMLYDSCRNFNSKAVFCRCEENEGRYCDKYYYNDYY</sequence>
<keyword evidence="5" id="KW-0378">Hydrolase</keyword>
<dbReference type="EC" id="3.2.1.35" evidence="5"/>